<reference evidence="2" key="1">
    <citation type="journal article" date="2015" name="Nature">
        <title>Complex archaea that bridge the gap between prokaryotes and eukaryotes.</title>
        <authorList>
            <person name="Spang A."/>
            <person name="Saw J.H."/>
            <person name="Jorgensen S.L."/>
            <person name="Zaremba-Niedzwiedzka K."/>
            <person name="Martijn J."/>
            <person name="Lind A.E."/>
            <person name="van Eijk R."/>
            <person name="Schleper C."/>
            <person name="Guy L."/>
            <person name="Ettema T.J."/>
        </authorList>
    </citation>
    <scope>NUCLEOTIDE SEQUENCE</scope>
</reference>
<protein>
    <submittedName>
        <fullName evidence="2">Uncharacterized protein</fullName>
    </submittedName>
</protein>
<feature type="non-terminal residue" evidence="2">
    <location>
        <position position="1"/>
    </location>
</feature>
<dbReference type="EMBL" id="LAZR01061427">
    <property type="protein sequence ID" value="KKK63602.1"/>
    <property type="molecule type" value="Genomic_DNA"/>
</dbReference>
<evidence type="ECO:0000313" key="2">
    <source>
        <dbReference type="EMBL" id="KKK63602.1"/>
    </source>
</evidence>
<organism evidence="2">
    <name type="scientific">marine sediment metagenome</name>
    <dbReference type="NCBI Taxonomy" id="412755"/>
    <lineage>
        <taxon>unclassified sequences</taxon>
        <taxon>metagenomes</taxon>
        <taxon>ecological metagenomes</taxon>
    </lineage>
</organism>
<gene>
    <name evidence="2" type="ORF">LCGC14_2992620</name>
</gene>
<feature type="transmembrane region" description="Helical" evidence="1">
    <location>
        <begin position="118"/>
        <end position="144"/>
    </location>
</feature>
<name>A0A0F8X3B5_9ZZZZ</name>
<evidence type="ECO:0000256" key="1">
    <source>
        <dbReference type="SAM" id="Phobius"/>
    </source>
</evidence>
<dbReference type="NCBIfam" id="NF041770">
    <property type="entry name" value="CFI_box_CTERM"/>
    <property type="match status" value="1"/>
</dbReference>
<sequence length="154" mass="16080">HMYRPALSHDTNRGNFLVSAHQTDADNIHQVMVQGVPDLSGGGGGGAASSGGGGGCFIATAAYGSYSESHVMVLRNFRDEVLFKSAAGTALVNMYYAYSPPVADYIASHGALRAATRIALAPVVGAVKHPGFALMLMGFVVAGAGESLRRRRRK</sequence>
<feature type="transmembrane region" description="Helical" evidence="1">
    <location>
        <begin position="81"/>
        <end position="98"/>
    </location>
</feature>
<keyword evidence="1" id="KW-0472">Membrane</keyword>
<comment type="caution">
    <text evidence="2">The sequence shown here is derived from an EMBL/GenBank/DDBJ whole genome shotgun (WGS) entry which is preliminary data.</text>
</comment>
<proteinExistence type="predicted"/>
<dbReference type="AlphaFoldDB" id="A0A0F8X3B5"/>
<keyword evidence="1" id="KW-1133">Transmembrane helix</keyword>
<accession>A0A0F8X3B5</accession>
<dbReference type="InterPro" id="IPR049886">
    <property type="entry name" value="CFI_box_CTERM_dom"/>
</dbReference>
<keyword evidence="1" id="KW-0812">Transmembrane</keyword>